<keyword evidence="7" id="KW-1185">Reference proteome</keyword>
<keyword evidence="4" id="KW-0472">Membrane</keyword>
<dbReference type="PANTHER" id="PTHR34836">
    <property type="entry name" value="OS06G0188250 PROTEIN"/>
    <property type="match status" value="1"/>
</dbReference>
<evidence type="ECO:0000256" key="2">
    <source>
        <dbReference type="ARBA" id="ARBA00022692"/>
    </source>
</evidence>
<evidence type="ECO:0000313" key="7">
    <source>
        <dbReference type="Proteomes" id="UP000516437"/>
    </source>
</evidence>
<name>A0A6A1UN53_9ROSI</name>
<dbReference type="InterPro" id="IPR015683">
    <property type="entry name" value="Ionotropic_Glu_rcpt"/>
</dbReference>
<dbReference type="InterPro" id="IPR028082">
    <property type="entry name" value="Peripla_BP_I"/>
</dbReference>
<dbReference type="PANTHER" id="PTHR34836:SF7">
    <property type="entry name" value="RECEPTOR LIGAND BINDING REGION DOMAIN-CONTAINING PROTEIN"/>
    <property type="match status" value="1"/>
</dbReference>
<dbReference type="GO" id="GO:0016020">
    <property type="term" value="C:membrane"/>
    <property type="evidence" value="ECO:0007669"/>
    <property type="project" value="UniProtKB-SubCell"/>
</dbReference>
<dbReference type="EMBL" id="RXIC02000026">
    <property type="protein sequence ID" value="KAB1201729.1"/>
    <property type="molecule type" value="Genomic_DNA"/>
</dbReference>
<accession>A0A6A1UN53</accession>
<evidence type="ECO:0000256" key="1">
    <source>
        <dbReference type="ARBA" id="ARBA00004370"/>
    </source>
</evidence>
<evidence type="ECO:0000256" key="3">
    <source>
        <dbReference type="ARBA" id="ARBA00022989"/>
    </source>
</evidence>
<protein>
    <submittedName>
        <fullName evidence="6">Glutamate receptor 3.6</fullName>
    </submittedName>
</protein>
<organism evidence="6 7">
    <name type="scientific">Morella rubra</name>
    <name type="common">Chinese bayberry</name>
    <dbReference type="NCBI Taxonomy" id="262757"/>
    <lineage>
        <taxon>Eukaryota</taxon>
        <taxon>Viridiplantae</taxon>
        <taxon>Streptophyta</taxon>
        <taxon>Embryophyta</taxon>
        <taxon>Tracheophyta</taxon>
        <taxon>Spermatophyta</taxon>
        <taxon>Magnoliopsida</taxon>
        <taxon>eudicotyledons</taxon>
        <taxon>Gunneridae</taxon>
        <taxon>Pentapetalae</taxon>
        <taxon>rosids</taxon>
        <taxon>fabids</taxon>
        <taxon>Fagales</taxon>
        <taxon>Myricaceae</taxon>
        <taxon>Morella</taxon>
    </lineage>
</organism>
<reference evidence="6 7" key="1">
    <citation type="journal article" date="2019" name="Plant Biotechnol. J.">
        <title>The red bayberry genome and genetic basis of sex determination.</title>
        <authorList>
            <person name="Jia H.M."/>
            <person name="Jia H.J."/>
            <person name="Cai Q.L."/>
            <person name="Wang Y."/>
            <person name="Zhao H.B."/>
            <person name="Yang W.F."/>
            <person name="Wang G.Y."/>
            <person name="Li Y.H."/>
            <person name="Zhan D.L."/>
            <person name="Shen Y.T."/>
            <person name="Niu Q.F."/>
            <person name="Chang L."/>
            <person name="Qiu J."/>
            <person name="Zhao L."/>
            <person name="Xie H.B."/>
            <person name="Fu W.Y."/>
            <person name="Jin J."/>
            <person name="Li X.W."/>
            <person name="Jiao Y."/>
            <person name="Zhou C.C."/>
            <person name="Tu T."/>
            <person name="Chai C.Y."/>
            <person name="Gao J.L."/>
            <person name="Fan L.J."/>
            <person name="van de Weg E."/>
            <person name="Wang J.Y."/>
            <person name="Gao Z.S."/>
        </authorList>
    </citation>
    <scope>NUCLEOTIDE SEQUENCE [LARGE SCALE GENOMIC DNA]</scope>
    <source>
        <tissue evidence="6">Leaves</tissue>
    </source>
</reference>
<evidence type="ECO:0000313" key="6">
    <source>
        <dbReference type="EMBL" id="KAB1201729.1"/>
    </source>
</evidence>
<dbReference type="AlphaFoldDB" id="A0A6A1UN53"/>
<dbReference type="Proteomes" id="UP000516437">
    <property type="component" value="Chromosome 8"/>
</dbReference>
<dbReference type="Gene3D" id="3.40.50.2300">
    <property type="match status" value="2"/>
</dbReference>
<keyword evidence="2" id="KW-0812">Transmembrane</keyword>
<sequence>MDSRVIILHVYADWGLEVLDVARNMGMIGSGYVWIATDWLSTVLDTEPSLPSMAMDSIQGVLTLRMHTPDSKLKRNFVSRWSNLTATKTDNDLFGLNAYGLYAYDTVSLLAHALDAFLSQTENISFSKIPSLSEFNGGTFHLDALSIFDGGKVLLDSVLQVNITGVTGSIKFNSDENLIHPAYEVINIIGKGMRTIGYWSNSSGLSVLPPEKLQVRKNTTTSTSDRLYGVIWPGQTTQKPRGWVFSAMEGN</sequence>
<dbReference type="SUPFAM" id="SSF53822">
    <property type="entry name" value="Periplasmic binding protein-like I"/>
    <property type="match status" value="1"/>
</dbReference>
<keyword evidence="6" id="KW-0675">Receptor</keyword>
<dbReference type="Pfam" id="PF01094">
    <property type="entry name" value="ANF_receptor"/>
    <property type="match status" value="1"/>
</dbReference>
<dbReference type="InterPro" id="IPR001828">
    <property type="entry name" value="ANF_lig-bd_rcpt"/>
</dbReference>
<keyword evidence="3" id="KW-1133">Transmembrane helix</keyword>
<evidence type="ECO:0000259" key="5">
    <source>
        <dbReference type="Pfam" id="PF01094"/>
    </source>
</evidence>
<comment type="subcellular location">
    <subcellularLocation>
        <location evidence="1">Membrane</location>
    </subcellularLocation>
</comment>
<evidence type="ECO:0000256" key="4">
    <source>
        <dbReference type="ARBA" id="ARBA00023136"/>
    </source>
</evidence>
<comment type="caution">
    <text evidence="6">The sequence shown here is derived from an EMBL/GenBank/DDBJ whole genome shotgun (WGS) entry which is preliminary data.</text>
</comment>
<feature type="domain" description="Receptor ligand binding region" evidence="5">
    <location>
        <begin position="2"/>
        <end position="190"/>
    </location>
</feature>
<proteinExistence type="predicted"/>
<gene>
    <name evidence="6" type="ORF">CJ030_MR8G006481</name>
</gene>
<dbReference type="OrthoDB" id="1733732at2759"/>